<evidence type="ECO:0000259" key="10">
    <source>
        <dbReference type="PROSITE" id="PS50119"/>
    </source>
</evidence>
<sequence>MAEDEEINDNLDQETFGERSCENSSPIGDKDNQCTLCSKKLCSPRVLSCLHVFCEACLDNLLLDGAGEPKKSENILQCPKCKQETKLGNKSARCLPLDYVTSNILDMDAVKTMSVLCTSCKSAEKAVSRCADCANFLCPNCNNAHEVMRCFENHHVYTLEDIRKSSKVIPIHKPVLCNTHPNEQVKFFCLQCQVSTCSECIGEHKVVDHPHERIFEAEAAQREELKNLIQESRTRVVFCNDASNTLGNALNELQLQRDNAKDLIQETFQSYKAVLEERRNELLAELQELHHMRELEVMELFHCIEKTGNQMEDACKFARRLIELGNAAEVLTLKKVVGTQLLNLINNTPKPDVNVALEFNTNFEKFTEVVKLHFGKFKPLTPPISNAVTPSPKETTSPPPLSFSGSNNNGNNSTNNLTNLSSNLMSRYHLSSGLNASNGAIVSGSSGNGSSPTSLKSSYDGGDLSFNLAPVALNPVPPSQVTPLHGLTSIQEYNLQQLASLAEKSDLEAARGSRSPSPTPPFTIADLFTSDFSSSNALHNLQALAKLTLNNQGWASYLNQSSRYFPTYEYESLIKEVVSNGSLNGAATVNGGLLLGRGVTSPILDHVPNGPLSLNAALASLNTTAYPNISSPNSPIIPNTDINGLSTTTPTTGMNSYSQPRVPNVRLNAMQIRCKFGQLGAGKGQFNSPHGFCLGAEEDIIVADTNNHRIQVFGKNGSFKFQFGNPGKEEGQLYYPRKVAVVRSSGKFVVCDRGSERSRMQIFTKNGHFIRKISIRHMDIVAGLAVTSQGHIVAVDSVSPSVFVLAENGGLINWFDCSNYMREPSDIAINEKEYYVCDFKGHCVVVFSEAGQFLRRIGCETVTNFPNGIDVSDAGDVLVGDSHGNRFHVAVFNREGEMLSEFECPYVKVSRCCGLKITSEGFIVTLAKNNHHLLVLNTLYIM</sequence>
<dbReference type="Gene3D" id="3.30.160.60">
    <property type="entry name" value="Classic Zinc Finger"/>
    <property type="match status" value="1"/>
</dbReference>
<dbReference type="Proteomes" id="UP001372834">
    <property type="component" value="Unassembled WGS sequence"/>
</dbReference>
<dbReference type="Gene3D" id="2.120.10.30">
    <property type="entry name" value="TolB, C-terminal domain"/>
    <property type="match status" value="1"/>
</dbReference>
<feature type="region of interest" description="Disordered" evidence="8">
    <location>
        <begin position="383"/>
        <end position="419"/>
    </location>
</feature>
<evidence type="ECO:0000256" key="3">
    <source>
        <dbReference type="ARBA" id="ARBA00022771"/>
    </source>
</evidence>
<dbReference type="InterPro" id="IPR003649">
    <property type="entry name" value="Bbox_C"/>
</dbReference>
<feature type="domain" description="B box-type" evidence="10">
    <location>
        <begin position="112"/>
        <end position="159"/>
    </location>
</feature>
<evidence type="ECO:0000256" key="5">
    <source>
        <dbReference type="PROSITE-ProRule" id="PRU00024"/>
    </source>
</evidence>
<gene>
    <name evidence="11" type="ORF">RUM43_006144</name>
</gene>
<keyword evidence="2" id="KW-0677">Repeat</keyword>
<dbReference type="PANTHER" id="PTHR25462:SF296">
    <property type="entry name" value="MEIOTIC P26, ISOFORM F"/>
    <property type="match status" value="1"/>
</dbReference>
<dbReference type="SMART" id="SM00502">
    <property type="entry name" value="BBC"/>
    <property type="match status" value="1"/>
</dbReference>
<feature type="repeat" description="NHL" evidence="6">
    <location>
        <begin position="673"/>
        <end position="716"/>
    </location>
</feature>
<feature type="compositionally biased region" description="Low complexity" evidence="8">
    <location>
        <begin position="389"/>
        <end position="419"/>
    </location>
</feature>
<evidence type="ECO:0000256" key="7">
    <source>
        <dbReference type="SAM" id="Coils"/>
    </source>
</evidence>
<protein>
    <submittedName>
        <fullName evidence="11">Uncharacterized protein</fullName>
    </submittedName>
</protein>
<dbReference type="Pfam" id="PF00643">
    <property type="entry name" value="zf-B_box"/>
    <property type="match status" value="1"/>
</dbReference>
<evidence type="ECO:0000256" key="2">
    <source>
        <dbReference type="ARBA" id="ARBA00022737"/>
    </source>
</evidence>
<comment type="caution">
    <text evidence="11">The sequence shown here is derived from an EMBL/GenBank/DDBJ whole genome shotgun (WGS) entry which is preliminary data.</text>
</comment>
<evidence type="ECO:0000259" key="9">
    <source>
        <dbReference type="PROSITE" id="PS50089"/>
    </source>
</evidence>
<feature type="domain" description="RING-type" evidence="9">
    <location>
        <begin position="34"/>
        <end position="82"/>
    </location>
</feature>
<feature type="compositionally biased region" description="Acidic residues" evidence="8">
    <location>
        <begin position="1"/>
        <end position="12"/>
    </location>
</feature>
<dbReference type="SMART" id="SM00184">
    <property type="entry name" value="RING"/>
    <property type="match status" value="1"/>
</dbReference>
<feature type="domain" description="B box-type" evidence="10">
    <location>
        <begin position="172"/>
        <end position="214"/>
    </location>
</feature>
<dbReference type="AlphaFoldDB" id="A0AAN8PKQ6"/>
<evidence type="ECO:0000256" key="6">
    <source>
        <dbReference type="PROSITE-ProRule" id="PRU00504"/>
    </source>
</evidence>
<keyword evidence="3 5" id="KW-0863">Zinc-finger</keyword>
<dbReference type="InterPro" id="IPR001841">
    <property type="entry name" value="Znf_RING"/>
</dbReference>
<dbReference type="PROSITE" id="PS50089">
    <property type="entry name" value="ZF_RING_2"/>
    <property type="match status" value="1"/>
</dbReference>
<dbReference type="SUPFAM" id="SSF57845">
    <property type="entry name" value="B-box zinc-binding domain"/>
    <property type="match status" value="1"/>
</dbReference>
<dbReference type="Pfam" id="PF01436">
    <property type="entry name" value="NHL"/>
    <property type="match status" value="2"/>
</dbReference>
<dbReference type="InterPro" id="IPR013083">
    <property type="entry name" value="Znf_RING/FYVE/PHD"/>
</dbReference>
<dbReference type="PROSITE" id="PS50119">
    <property type="entry name" value="ZF_BBOX"/>
    <property type="match status" value="2"/>
</dbReference>
<reference evidence="11 12" key="1">
    <citation type="submission" date="2023-10" db="EMBL/GenBank/DDBJ databases">
        <title>Genomes of two closely related lineages of the louse Polyplax serrata with different host specificities.</title>
        <authorList>
            <person name="Martinu J."/>
            <person name="Tarabai H."/>
            <person name="Stefka J."/>
            <person name="Hypsa V."/>
        </authorList>
    </citation>
    <scope>NUCLEOTIDE SEQUENCE [LARGE SCALE GENOMIC DNA]</scope>
    <source>
        <strain evidence="11">HR10_N</strain>
    </source>
</reference>
<evidence type="ECO:0000313" key="12">
    <source>
        <dbReference type="Proteomes" id="UP001372834"/>
    </source>
</evidence>
<proteinExistence type="predicted"/>
<dbReference type="InterPro" id="IPR011042">
    <property type="entry name" value="6-blade_b-propeller_TolB-like"/>
</dbReference>
<feature type="repeat" description="NHL" evidence="6">
    <location>
        <begin position="720"/>
        <end position="766"/>
    </location>
</feature>
<keyword evidence="1" id="KW-0479">Metal-binding</keyword>
<dbReference type="InterPro" id="IPR000315">
    <property type="entry name" value="Znf_B-box"/>
</dbReference>
<dbReference type="PROSITE" id="PS00518">
    <property type="entry name" value="ZF_RING_1"/>
    <property type="match status" value="1"/>
</dbReference>
<dbReference type="CDD" id="cd19813">
    <property type="entry name" value="Bbox1_BRAT-like"/>
    <property type="match status" value="1"/>
</dbReference>
<dbReference type="EMBL" id="JAWJWE010000037">
    <property type="protein sequence ID" value="KAK6625845.1"/>
    <property type="molecule type" value="Genomic_DNA"/>
</dbReference>
<keyword evidence="4" id="KW-0862">Zinc</keyword>
<dbReference type="InterPro" id="IPR017907">
    <property type="entry name" value="Znf_RING_CS"/>
</dbReference>
<dbReference type="SUPFAM" id="SSF63829">
    <property type="entry name" value="Calcium-dependent phosphotriesterase"/>
    <property type="match status" value="1"/>
</dbReference>
<dbReference type="GO" id="GO:0008270">
    <property type="term" value="F:zinc ion binding"/>
    <property type="evidence" value="ECO:0007669"/>
    <property type="project" value="UniProtKB-KW"/>
</dbReference>
<dbReference type="SMART" id="SM00336">
    <property type="entry name" value="BBOX"/>
    <property type="match status" value="2"/>
</dbReference>
<evidence type="ECO:0000256" key="1">
    <source>
        <dbReference type="ARBA" id="ARBA00022723"/>
    </source>
</evidence>
<dbReference type="SUPFAM" id="SSF57850">
    <property type="entry name" value="RING/U-box"/>
    <property type="match status" value="1"/>
</dbReference>
<dbReference type="PANTHER" id="PTHR25462">
    <property type="entry name" value="BONUS, ISOFORM C-RELATED"/>
    <property type="match status" value="1"/>
</dbReference>
<dbReference type="InterPro" id="IPR047153">
    <property type="entry name" value="TRIM45/56/19-like"/>
</dbReference>
<evidence type="ECO:0000313" key="11">
    <source>
        <dbReference type="EMBL" id="KAK6625845.1"/>
    </source>
</evidence>
<feature type="coiled-coil region" evidence="7">
    <location>
        <begin position="215"/>
        <end position="292"/>
    </location>
</feature>
<organism evidence="11 12">
    <name type="scientific">Polyplax serrata</name>
    <name type="common">Common mouse louse</name>
    <dbReference type="NCBI Taxonomy" id="468196"/>
    <lineage>
        <taxon>Eukaryota</taxon>
        <taxon>Metazoa</taxon>
        <taxon>Ecdysozoa</taxon>
        <taxon>Arthropoda</taxon>
        <taxon>Hexapoda</taxon>
        <taxon>Insecta</taxon>
        <taxon>Pterygota</taxon>
        <taxon>Neoptera</taxon>
        <taxon>Paraneoptera</taxon>
        <taxon>Psocodea</taxon>
        <taxon>Troctomorpha</taxon>
        <taxon>Phthiraptera</taxon>
        <taxon>Anoplura</taxon>
        <taxon>Polyplacidae</taxon>
        <taxon>Polyplax</taxon>
    </lineage>
</organism>
<dbReference type="Gene3D" id="3.30.40.10">
    <property type="entry name" value="Zinc/RING finger domain, C3HC4 (zinc finger)"/>
    <property type="match status" value="1"/>
</dbReference>
<dbReference type="CDD" id="cd14959">
    <property type="entry name" value="NHL_brat_like"/>
    <property type="match status" value="1"/>
</dbReference>
<evidence type="ECO:0000256" key="8">
    <source>
        <dbReference type="SAM" id="MobiDB-lite"/>
    </source>
</evidence>
<dbReference type="InterPro" id="IPR001258">
    <property type="entry name" value="NHL_repeat"/>
</dbReference>
<feature type="region of interest" description="Disordered" evidence="8">
    <location>
        <begin position="1"/>
        <end position="26"/>
    </location>
</feature>
<accession>A0AAN8PKQ6</accession>
<name>A0AAN8PKQ6_POLSC</name>
<dbReference type="PROSITE" id="PS51125">
    <property type="entry name" value="NHL"/>
    <property type="match status" value="2"/>
</dbReference>
<dbReference type="GO" id="GO:0061630">
    <property type="term" value="F:ubiquitin protein ligase activity"/>
    <property type="evidence" value="ECO:0007669"/>
    <property type="project" value="TreeGrafter"/>
</dbReference>
<dbReference type="CDD" id="cd20482">
    <property type="entry name" value="CC_brat-like"/>
    <property type="match status" value="1"/>
</dbReference>
<keyword evidence="7" id="KW-0175">Coiled coil</keyword>
<evidence type="ECO:0000256" key="4">
    <source>
        <dbReference type="ARBA" id="ARBA00022833"/>
    </source>
</evidence>
<dbReference type="GO" id="GO:0005654">
    <property type="term" value="C:nucleoplasm"/>
    <property type="evidence" value="ECO:0007669"/>
    <property type="project" value="TreeGrafter"/>
</dbReference>